<protein>
    <submittedName>
        <fullName evidence="2">Uncharacterized protein</fullName>
    </submittedName>
</protein>
<sequence length="125" mass="12968">MNDVPGSSDSDRGAGQAQDDVRVNNDAQNHVDDFNDAERNEQARHQAVLDEGRLEGALEGGSSPHVFAALDGGGAAVAAGRVGFGACYDGGVVARATVAKAAALKNMAGFSADGQWNCWCRYLND</sequence>
<organism evidence="2 3">
    <name type="scientific">Pleurotus ostreatus</name>
    <name type="common">Oyster mushroom</name>
    <name type="synonym">White-rot fungus</name>
    <dbReference type="NCBI Taxonomy" id="5322"/>
    <lineage>
        <taxon>Eukaryota</taxon>
        <taxon>Fungi</taxon>
        <taxon>Dikarya</taxon>
        <taxon>Basidiomycota</taxon>
        <taxon>Agaricomycotina</taxon>
        <taxon>Agaricomycetes</taxon>
        <taxon>Agaricomycetidae</taxon>
        <taxon>Agaricales</taxon>
        <taxon>Pleurotineae</taxon>
        <taxon>Pleurotaceae</taxon>
        <taxon>Pleurotus</taxon>
    </lineage>
</organism>
<dbReference type="Proteomes" id="UP000623687">
    <property type="component" value="Unassembled WGS sequence"/>
</dbReference>
<dbReference type="EMBL" id="JACETU010000004">
    <property type="protein sequence ID" value="KAF7431259.1"/>
    <property type="molecule type" value="Genomic_DNA"/>
</dbReference>
<comment type="caution">
    <text evidence="2">The sequence shown here is derived from an EMBL/GenBank/DDBJ whole genome shotgun (WGS) entry which is preliminary data.</text>
</comment>
<evidence type="ECO:0000313" key="2">
    <source>
        <dbReference type="EMBL" id="KAF7431259.1"/>
    </source>
</evidence>
<evidence type="ECO:0000313" key="3">
    <source>
        <dbReference type="Proteomes" id="UP000623687"/>
    </source>
</evidence>
<proteinExistence type="predicted"/>
<feature type="region of interest" description="Disordered" evidence="1">
    <location>
        <begin position="1"/>
        <end position="41"/>
    </location>
</feature>
<dbReference type="GeneID" id="59376799"/>
<evidence type="ECO:0000256" key="1">
    <source>
        <dbReference type="SAM" id="MobiDB-lite"/>
    </source>
</evidence>
<dbReference type="RefSeq" id="XP_036632537.1">
    <property type="nucleotide sequence ID" value="XM_036776518.1"/>
</dbReference>
<feature type="compositionally biased region" description="Basic and acidic residues" evidence="1">
    <location>
        <begin position="19"/>
        <end position="41"/>
    </location>
</feature>
<reference evidence="2" key="1">
    <citation type="submission" date="2019-07" db="EMBL/GenBank/DDBJ databases">
        <authorList>
            <person name="Palmer J.M."/>
        </authorList>
    </citation>
    <scope>NUCLEOTIDE SEQUENCE</scope>
    <source>
        <strain evidence="2">PC9</strain>
    </source>
</reference>
<name>A0A8H6ZUT8_PLEOS</name>
<gene>
    <name evidence="2" type="ORF">PC9H_006981</name>
</gene>
<keyword evidence="3" id="KW-1185">Reference proteome</keyword>
<accession>A0A8H6ZUT8</accession>
<dbReference type="VEuPathDB" id="FungiDB:PC9H_006981"/>
<dbReference type="AlphaFoldDB" id="A0A8H6ZUT8"/>